<dbReference type="AlphaFoldDB" id="A0A8S1B391"/>
<feature type="compositionally biased region" description="Polar residues" evidence="1">
    <location>
        <begin position="357"/>
        <end position="369"/>
    </location>
</feature>
<feature type="compositionally biased region" description="Polar residues" evidence="1">
    <location>
        <begin position="176"/>
        <end position="194"/>
    </location>
</feature>
<evidence type="ECO:0000313" key="4">
    <source>
        <dbReference type="Proteomes" id="UP000494106"/>
    </source>
</evidence>
<protein>
    <submittedName>
        <fullName evidence="3">Uncharacterized protein</fullName>
    </submittedName>
</protein>
<feature type="region of interest" description="Disordered" evidence="1">
    <location>
        <begin position="356"/>
        <end position="376"/>
    </location>
</feature>
<organism evidence="3 5">
    <name type="scientific">Arctia plantaginis</name>
    <name type="common">Wood tiger moth</name>
    <name type="synonym">Phalaena plantaginis</name>
    <dbReference type="NCBI Taxonomy" id="874455"/>
    <lineage>
        <taxon>Eukaryota</taxon>
        <taxon>Metazoa</taxon>
        <taxon>Ecdysozoa</taxon>
        <taxon>Arthropoda</taxon>
        <taxon>Hexapoda</taxon>
        <taxon>Insecta</taxon>
        <taxon>Pterygota</taxon>
        <taxon>Neoptera</taxon>
        <taxon>Endopterygota</taxon>
        <taxon>Lepidoptera</taxon>
        <taxon>Glossata</taxon>
        <taxon>Ditrysia</taxon>
        <taxon>Noctuoidea</taxon>
        <taxon>Erebidae</taxon>
        <taxon>Arctiinae</taxon>
        <taxon>Arctia</taxon>
    </lineage>
</organism>
<feature type="compositionally biased region" description="Polar residues" evidence="1">
    <location>
        <begin position="66"/>
        <end position="81"/>
    </location>
</feature>
<sequence>MSVCRDKVLDTVHPSSITVCGLRDKTERRADFINMRPQLNDETDDEYFDDLIKLFDSEHDRVHFGSQATQDNGTMNISKYNHSNEDVTLEKDGDSTGIEDSDSENFSERDCLPLYIKLVDCSKFPWYYKKYTQQILEKVNISVSVSDSDSELDIENVDDLNDDCFIIDYIGKETNNQNNKHSSSSLPTITSKTTAGKKRREDIEIQKALSQKHSGTVDFKRNKGLIGMKITQKYVKETHLTPAEPNFNKTTVIKVTEKHQTIAKSSINASDKALNNIGKLFITPTVPKVNTASASNETEAKTYKSEYQESMADVLIDKSSVKFIEEKISEELVEHIITMKQDKKWQDILPDNKKKSVNFSTSLNPSSSPREVKNSSRTVKNIKNTTKYKKTRLKDFESKLLKLLDLESNKKETIPFEANNVDKNKNMNESVRAFENSFKIDNRYTCKEKKSTSQSDTIHQVANKPMLGNCNNFGSIPRTPIESTIESQQLNSEIKDTDEKNEATKPLKEVPLKCDDVGKSNAPITNNQSCSSSPVDTIQTSFPMSSNVYNNLQMNPIVSKNPIPFCFAHPTDMTSYVSNANNTNYSKNMSNYIISNSNEVASDQWTNIGSTINNKITPSSMTTVSSTQCKPNSIPNNYDKFINTYNLNNQNECSNKAILNHLNNGPSHNSYASAIILKPTQPKSISCGPRFNYPILDNKGPPQIPVRMQPRFYHNPYKTNHYRPPYNQEQRFIPRMRNCIITNNRFPAPHNNRCNSLYNSLPFPTSHTGWRMPNNFHKGDPRSECPRNFFAPRLPILELQTNINPIRNTKYGLVSSLDKIAKPMVNTQQDHSSRVLNTNEDPRHLTHSYKEDIIKLNTHNVFSEQNYDLVTSKTTMLELLDSETNNLKIAVNKDDNDIEKKLDDIFKTSEKSEPSSSKPEITINKDYRKDIERQNGYSPPILPIPTFERVLDQVKMKVQNQNQNDVICISRIDVSKKIRYLKESNKKTINCQSQKNVRKKDIKTNKEITPTNDFYNRVVSGKSKESIKKQEIKKISLEEYKKRSLSHRFEDYNYSKSDSKDSSKKRKIMYNKPKTGVDKYSTESDHGYDSDSTVILL</sequence>
<dbReference type="Proteomes" id="UP000494106">
    <property type="component" value="Unassembled WGS sequence"/>
</dbReference>
<evidence type="ECO:0000313" key="3">
    <source>
        <dbReference type="EMBL" id="CAB3253887.1"/>
    </source>
</evidence>
<evidence type="ECO:0000313" key="5">
    <source>
        <dbReference type="Proteomes" id="UP000494256"/>
    </source>
</evidence>
<dbReference type="OrthoDB" id="7433193at2759"/>
<feature type="compositionally biased region" description="Basic and acidic residues" evidence="1">
    <location>
        <begin position="1075"/>
        <end position="1089"/>
    </location>
</feature>
<dbReference type="Proteomes" id="UP000494256">
    <property type="component" value="Unassembled WGS sequence"/>
</dbReference>
<comment type="caution">
    <text evidence="3">The sequence shown here is derived from an EMBL/GenBank/DDBJ whole genome shotgun (WGS) entry which is preliminary data.</text>
</comment>
<gene>
    <name evidence="3" type="ORF">APLA_LOCUS14476</name>
    <name evidence="2" type="ORF">APLA_LOCUS9806</name>
</gene>
<proteinExistence type="predicted"/>
<dbReference type="EMBL" id="CADEBC010000520">
    <property type="protein sequence ID" value="CAB3244133.1"/>
    <property type="molecule type" value="Genomic_DNA"/>
</dbReference>
<feature type="compositionally biased region" description="Basic and acidic residues" evidence="1">
    <location>
        <begin position="1051"/>
        <end position="1062"/>
    </location>
</feature>
<feature type="compositionally biased region" description="Basic and acidic residues" evidence="1">
    <location>
        <begin position="82"/>
        <end position="94"/>
    </location>
</feature>
<feature type="region of interest" description="Disordered" evidence="1">
    <location>
        <begin position="1051"/>
        <end position="1097"/>
    </location>
</feature>
<reference evidence="4 5" key="1">
    <citation type="submission" date="2020-04" db="EMBL/GenBank/DDBJ databases">
        <authorList>
            <person name="Wallbank WR R."/>
            <person name="Pardo Diaz C."/>
            <person name="Kozak K."/>
            <person name="Martin S."/>
            <person name="Jiggins C."/>
            <person name="Moest M."/>
            <person name="Warren A I."/>
            <person name="Byers J.R.P. K."/>
            <person name="Montejo-Kovacevich G."/>
            <person name="Yen C E."/>
        </authorList>
    </citation>
    <scope>NUCLEOTIDE SEQUENCE [LARGE SCALE GENOMIC DNA]</scope>
</reference>
<evidence type="ECO:0000313" key="2">
    <source>
        <dbReference type="EMBL" id="CAB3244133.1"/>
    </source>
</evidence>
<evidence type="ECO:0000256" key="1">
    <source>
        <dbReference type="SAM" id="MobiDB-lite"/>
    </source>
</evidence>
<keyword evidence="4" id="KW-1185">Reference proteome</keyword>
<dbReference type="EMBL" id="CADEBD010000393">
    <property type="protein sequence ID" value="CAB3253887.1"/>
    <property type="molecule type" value="Genomic_DNA"/>
</dbReference>
<feature type="region of interest" description="Disordered" evidence="1">
    <location>
        <begin position="65"/>
        <end position="103"/>
    </location>
</feature>
<feature type="region of interest" description="Disordered" evidence="1">
    <location>
        <begin position="176"/>
        <end position="197"/>
    </location>
</feature>
<name>A0A8S1B391_ARCPL</name>
<accession>A0A8S1B391</accession>